<accession>A0ABW8C0A3</accession>
<keyword evidence="2" id="KW-1185">Reference proteome</keyword>
<gene>
    <name evidence="1" type="ORF">ACIGG6_18110</name>
</gene>
<reference evidence="1 2" key="1">
    <citation type="submission" date="2024-10" db="EMBL/GenBank/DDBJ databases">
        <title>The Natural Products Discovery Center: Release of the First 8490 Sequenced Strains for Exploring Actinobacteria Biosynthetic Diversity.</title>
        <authorList>
            <person name="Kalkreuter E."/>
            <person name="Kautsar S.A."/>
            <person name="Yang D."/>
            <person name="Bader C.D."/>
            <person name="Teijaro C.N."/>
            <person name="Fluegel L."/>
            <person name="Davis C.M."/>
            <person name="Simpson J.R."/>
            <person name="Lauterbach L."/>
            <person name="Steele A.D."/>
            <person name="Gui C."/>
            <person name="Meng S."/>
            <person name="Li G."/>
            <person name="Viehrig K."/>
            <person name="Ye F."/>
            <person name="Su P."/>
            <person name="Kiefer A.F."/>
            <person name="Nichols A."/>
            <person name="Cepeda A.J."/>
            <person name="Yan W."/>
            <person name="Fan B."/>
            <person name="Jiang Y."/>
            <person name="Adhikari A."/>
            <person name="Zheng C.-J."/>
            <person name="Schuster L."/>
            <person name="Cowan T.M."/>
            <person name="Smanski M.J."/>
            <person name="Chevrette M.G."/>
            <person name="De Carvalho L.P.S."/>
            <person name="Shen B."/>
        </authorList>
    </citation>
    <scope>NUCLEOTIDE SEQUENCE [LARGE SCALE GENOMIC DNA]</scope>
    <source>
        <strain evidence="1 2">NPDC077409</strain>
    </source>
</reference>
<name>A0ABW8C0A3_9GAMM</name>
<evidence type="ECO:0000313" key="2">
    <source>
        <dbReference type="Proteomes" id="UP001614338"/>
    </source>
</evidence>
<protein>
    <submittedName>
        <fullName evidence="1">Uncharacterized protein</fullName>
    </submittedName>
</protein>
<dbReference type="RefSeq" id="WP_399846500.1">
    <property type="nucleotide sequence ID" value="NZ_JBITWC010000046.1"/>
</dbReference>
<dbReference type="EMBL" id="JBITWC010000046">
    <property type="protein sequence ID" value="MFI8751901.1"/>
    <property type="molecule type" value="Genomic_DNA"/>
</dbReference>
<proteinExistence type="predicted"/>
<comment type="caution">
    <text evidence="1">The sequence shown here is derived from an EMBL/GenBank/DDBJ whole genome shotgun (WGS) entry which is preliminary data.</text>
</comment>
<dbReference type="Proteomes" id="UP001614338">
    <property type="component" value="Unassembled WGS sequence"/>
</dbReference>
<organism evidence="1 2">
    <name type="scientific">Vreelandella lionensis</name>
    <dbReference type="NCBI Taxonomy" id="1144478"/>
    <lineage>
        <taxon>Bacteria</taxon>
        <taxon>Pseudomonadati</taxon>
        <taxon>Pseudomonadota</taxon>
        <taxon>Gammaproteobacteria</taxon>
        <taxon>Oceanospirillales</taxon>
        <taxon>Halomonadaceae</taxon>
        <taxon>Vreelandella</taxon>
    </lineage>
</organism>
<evidence type="ECO:0000313" key="1">
    <source>
        <dbReference type="EMBL" id="MFI8751901.1"/>
    </source>
</evidence>
<sequence>MSGFSTLKNGADAGVTASQMRAMFPDLRKYSDAKIEGFIEIGTDMVEGATIIPSAIFEEPADAQTTTD</sequence>